<keyword evidence="6" id="KW-1185">Reference proteome</keyword>
<dbReference type="InterPro" id="IPR036864">
    <property type="entry name" value="Zn2-C6_fun-type_DNA-bd_sf"/>
</dbReference>
<protein>
    <recommendedName>
        <fullName evidence="4">Zn(2)-C6 fungal-type domain-containing protein</fullName>
    </recommendedName>
</protein>
<keyword evidence="2" id="KW-0539">Nucleus</keyword>
<feature type="compositionally biased region" description="Pro residues" evidence="3">
    <location>
        <begin position="274"/>
        <end position="285"/>
    </location>
</feature>
<keyword evidence="1" id="KW-0479">Metal-binding</keyword>
<dbReference type="SMART" id="SM00066">
    <property type="entry name" value="GAL4"/>
    <property type="match status" value="1"/>
</dbReference>
<evidence type="ECO:0000256" key="3">
    <source>
        <dbReference type="SAM" id="MobiDB-lite"/>
    </source>
</evidence>
<evidence type="ECO:0000313" key="6">
    <source>
        <dbReference type="Proteomes" id="UP000092730"/>
    </source>
</evidence>
<feature type="compositionally biased region" description="Polar residues" evidence="3">
    <location>
        <begin position="7"/>
        <end position="23"/>
    </location>
</feature>
<feature type="compositionally biased region" description="Polar residues" evidence="3">
    <location>
        <begin position="335"/>
        <end position="346"/>
    </location>
</feature>
<evidence type="ECO:0000259" key="4">
    <source>
        <dbReference type="PROSITE" id="PS50048"/>
    </source>
</evidence>
<sequence>MPRVPSLSPTNARRPSTSTSSGAPQHVFVVSKHIAGPSYHAISAASGDGDGDGPNSVTSIVEALNKRQPPSCDACRTRKLKCAGRPTVIELGLEAVATVQCDHCREWGLDCSYLYQRKRRGRKNRVVERLAEEQKARRKSLGGDLSLGQVRPSTAGGSSSSDEEGSVRRDSFNGEPRRDSFNGGTRRDSFNDGGRRQSFSDNIRRKSASDNNRRESFVGGGRGESFKGHEGFPSASNGFRDQETRSHTQPSQTAAPSLPQRPSYNQQPSHHPPEPISAPIPPPFMQMPQLYHQDSNPLIGPSNDSPRPYYPSPPDFSSHASHQPIQPSSAPPHSFNYSHSAHNSGTIPPYQIHQQQQQQQQHNQPASLPSVTSQDFVNSAAAINSTSPNNEVSPSVALSEASIPPSTSIESVLPRDMAMNTIRLWFDHIHCIIPFIHRPSFMADLVTHEEERRPMFFALIMGMIATTLIHVPKSYFGMSAESVRRLSDKCLKACYAVTRRETDNPNLDLICIKYMALVIHNKHGNAGLEAAAFGEAQYLAISLGFHREDTYYSLDPIEAERRRRAWFLIYNADKFEALARAKPVLLRPDEFLGPEATNFPTELDDKSITKHGYLPNSIPVPLISGFNILTRIVTILGDILVHERDIRRRPPNDPEELLSALRQVRQLQQRIKVIADKLPRPFQLEVGSGDVLPAPGWEEAIRDELDLFFSDPMSSETAKDGYLVLKANIHVTLAMTRLRLILHREDLLNRSGQVGTPSRNAAELVAADLGENVDWRHTVYQDLFKAVHGIPIQALAANGPSLVTKIRVVAVTLLDAMPSQEQADPNVQGIAAYLLDFLNIMSSIESQFAD</sequence>
<evidence type="ECO:0000256" key="1">
    <source>
        <dbReference type="ARBA" id="ARBA00022723"/>
    </source>
</evidence>
<reference evidence="5" key="1">
    <citation type="submission" date="2013-07" db="EMBL/GenBank/DDBJ databases">
        <authorList>
            <consortium name="The Broad Institute Genome Sequencing Platform"/>
            <person name="Cuomo C."/>
            <person name="Litvintseva A."/>
            <person name="Chen Y."/>
            <person name="Heitman J."/>
            <person name="Sun S."/>
            <person name="Springer D."/>
            <person name="Dromer F."/>
            <person name="Young S.K."/>
            <person name="Zeng Q."/>
            <person name="Gargeya S."/>
            <person name="Fitzgerald M."/>
            <person name="Abouelleil A."/>
            <person name="Alvarado L."/>
            <person name="Berlin A.M."/>
            <person name="Chapman S.B."/>
            <person name="Dewar J."/>
            <person name="Goldberg J."/>
            <person name="Griggs A."/>
            <person name="Gujja S."/>
            <person name="Hansen M."/>
            <person name="Howarth C."/>
            <person name="Imamovic A."/>
            <person name="Larimer J."/>
            <person name="McCowan C."/>
            <person name="Murphy C."/>
            <person name="Pearson M."/>
            <person name="Priest M."/>
            <person name="Roberts A."/>
            <person name="Saif S."/>
            <person name="Shea T."/>
            <person name="Sykes S."/>
            <person name="Wortman J."/>
            <person name="Nusbaum C."/>
            <person name="Birren B."/>
        </authorList>
    </citation>
    <scope>NUCLEOTIDE SEQUENCE</scope>
    <source>
        <strain evidence="5">CBS 10118</strain>
    </source>
</reference>
<reference evidence="5" key="2">
    <citation type="submission" date="2024-02" db="EMBL/GenBank/DDBJ databases">
        <title>Comparative genomics of Cryptococcus and Kwoniella reveals pathogenesis evolution and contrasting modes of karyotype evolution via chromosome fusion or intercentromeric recombination.</title>
        <authorList>
            <person name="Coelho M.A."/>
            <person name="David-Palma M."/>
            <person name="Shea T."/>
            <person name="Bowers K."/>
            <person name="McGinley-Smith S."/>
            <person name="Mohammad A.W."/>
            <person name="Gnirke A."/>
            <person name="Yurkov A.M."/>
            <person name="Nowrousian M."/>
            <person name="Sun S."/>
            <person name="Cuomo C.A."/>
            <person name="Heitman J."/>
        </authorList>
    </citation>
    <scope>NUCLEOTIDE SEQUENCE</scope>
    <source>
        <strain evidence="5">CBS 10118</strain>
    </source>
</reference>
<dbReference type="KEGG" id="kbi:30207390"/>
<dbReference type="PROSITE" id="PS50048">
    <property type="entry name" value="ZN2_CY6_FUNGAL_2"/>
    <property type="match status" value="1"/>
</dbReference>
<evidence type="ECO:0000313" key="5">
    <source>
        <dbReference type="EMBL" id="WVW82277.1"/>
    </source>
</evidence>
<dbReference type="GO" id="GO:0006351">
    <property type="term" value="P:DNA-templated transcription"/>
    <property type="evidence" value="ECO:0007669"/>
    <property type="project" value="InterPro"/>
</dbReference>
<feature type="region of interest" description="Disordered" evidence="3">
    <location>
        <begin position="136"/>
        <end position="371"/>
    </location>
</feature>
<dbReference type="Pfam" id="PF04082">
    <property type="entry name" value="Fungal_trans"/>
    <property type="match status" value="1"/>
</dbReference>
<dbReference type="AlphaFoldDB" id="A0AAJ8K7S2"/>
<name>A0AAJ8K7S2_9TREE</name>
<evidence type="ECO:0000256" key="2">
    <source>
        <dbReference type="ARBA" id="ARBA00023242"/>
    </source>
</evidence>
<dbReference type="RefSeq" id="XP_065725909.1">
    <property type="nucleotide sequence ID" value="XM_065869837.1"/>
</dbReference>
<dbReference type="EMBL" id="CP144542">
    <property type="protein sequence ID" value="WVW82277.1"/>
    <property type="molecule type" value="Genomic_DNA"/>
</dbReference>
<proteinExistence type="predicted"/>
<dbReference type="GO" id="GO:0003677">
    <property type="term" value="F:DNA binding"/>
    <property type="evidence" value="ECO:0007669"/>
    <property type="project" value="InterPro"/>
</dbReference>
<dbReference type="GO" id="GO:0008270">
    <property type="term" value="F:zinc ion binding"/>
    <property type="evidence" value="ECO:0007669"/>
    <property type="project" value="InterPro"/>
</dbReference>
<dbReference type="Proteomes" id="UP000092730">
    <property type="component" value="Chromosome 2"/>
</dbReference>
<feature type="compositionally biased region" description="Polar residues" evidence="3">
    <location>
        <begin position="319"/>
        <end position="328"/>
    </location>
</feature>
<dbReference type="PANTHER" id="PTHR46910:SF40">
    <property type="entry name" value="ZN(II)2CYS6 TRANSCRIPTION FACTOR (EUROFUNG)"/>
    <property type="match status" value="1"/>
</dbReference>
<feature type="domain" description="Zn(2)-C6 fungal-type" evidence="4">
    <location>
        <begin position="71"/>
        <end position="113"/>
    </location>
</feature>
<feature type="compositionally biased region" description="Basic and acidic residues" evidence="3">
    <location>
        <begin position="165"/>
        <end position="195"/>
    </location>
</feature>
<dbReference type="InterPro" id="IPR007219">
    <property type="entry name" value="XnlR_reg_dom"/>
</dbReference>
<dbReference type="CDD" id="cd00067">
    <property type="entry name" value="GAL4"/>
    <property type="match status" value="1"/>
</dbReference>
<organism evidence="5 6">
    <name type="scientific">Kwoniella bestiolae CBS 10118</name>
    <dbReference type="NCBI Taxonomy" id="1296100"/>
    <lineage>
        <taxon>Eukaryota</taxon>
        <taxon>Fungi</taxon>
        <taxon>Dikarya</taxon>
        <taxon>Basidiomycota</taxon>
        <taxon>Agaricomycotina</taxon>
        <taxon>Tremellomycetes</taxon>
        <taxon>Tremellales</taxon>
        <taxon>Cryptococcaceae</taxon>
        <taxon>Kwoniella</taxon>
    </lineage>
</organism>
<dbReference type="SUPFAM" id="SSF57701">
    <property type="entry name" value="Zn2/Cys6 DNA-binding domain"/>
    <property type="match status" value="1"/>
</dbReference>
<dbReference type="InterPro" id="IPR050987">
    <property type="entry name" value="AtrR-like"/>
</dbReference>
<feature type="compositionally biased region" description="Basic and acidic residues" evidence="3">
    <location>
        <begin position="202"/>
        <end position="216"/>
    </location>
</feature>
<gene>
    <name evidence="5" type="ORF">I302_104283</name>
</gene>
<feature type="region of interest" description="Disordered" evidence="3">
    <location>
        <begin position="1"/>
        <end position="25"/>
    </location>
</feature>
<dbReference type="GO" id="GO:0000981">
    <property type="term" value="F:DNA-binding transcription factor activity, RNA polymerase II-specific"/>
    <property type="evidence" value="ECO:0007669"/>
    <property type="project" value="InterPro"/>
</dbReference>
<dbReference type="Pfam" id="PF00172">
    <property type="entry name" value="Zn_clus"/>
    <property type="match status" value="1"/>
</dbReference>
<dbReference type="Gene3D" id="4.10.240.10">
    <property type="entry name" value="Zn(2)-C6 fungal-type DNA-binding domain"/>
    <property type="match status" value="1"/>
</dbReference>
<dbReference type="GeneID" id="30207390"/>
<feature type="compositionally biased region" description="Polar residues" evidence="3">
    <location>
        <begin position="247"/>
        <end position="267"/>
    </location>
</feature>
<dbReference type="InterPro" id="IPR001138">
    <property type="entry name" value="Zn2Cys6_DnaBD"/>
</dbReference>
<feature type="compositionally biased region" description="Low complexity" evidence="3">
    <location>
        <begin position="351"/>
        <end position="364"/>
    </location>
</feature>
<accession>A0AAJ8K7S2</accession>
<dbReference type="CDD" id="cd12148">
    <property type="entry name" value="fungal_TF_MHR"/>
    <property type="match status" value="1"/>
</dbReference>
<dbReference type="PANTHER" id="PTHR46910">
    <property type="entry name" value="TRANSCRIPTION FACTOR PDR1"/>
    <property type="match status" value="1"/>
</dbReference>